<evidence type="ECO:0000313" key="5">
    <source>
        <dbReference type="Proteomes" id="UP001291623"/>
    </source>
</evidence>
<keyword evidence="5" id="KW-1185">Reference proteome</keyword>
<reference evidence="4" key="1">
    <citation type="submission" date="2023-12" db="EMBL/GenBank/DDBJ databases">
        <title>Genome assembly of Anisodus tanguticus.</title>
        <authorList>
            <person name="Wang Y.-J."/>
        </authorList>
    </citation>
    <scope>NUCLEOTIDE SEQUENCE</scope>
    <source>
        <strain evidence="4">KB-2021</strain>
        <tissue evidence="4">Leaf</tissue>
    </source>
</reference>
<dbReference type="Gene3D" id="1.10.510.10">
    <property type="entry name" value="Transferase(Phosphotransferase) domain 1"/>
    <property type="match status" value="1"/>
</dbReference>
<organism evidence="4 5">
    <name type="scientific">Anisodus tanguticus</name>
    <dbReference type="NCBI Taxonomy" id="243964"/>
    <lineage>
        <taxon>Eukaryota</taxon>
        <taxon>Viridiplantae</taxon>
        <taxon>Streptophyta</taxon>
        <taxon>Embryophyta</taxon>
        <taxon>Tracheophyta</taxon>
        <taxon>Spermatophyta</taxon>
        <taxon>Magnoliopsida</taxon>
        <taxon>eudicotyledons</taxon>
        <taxon>Gunneridae</taxon>
        <taxon>Pentapetalae</taxon>
        <taxon>asterids</taxon>
        <taxon>lamiids</taxon>
        <taxon>Solanales</taxon>
        <taxon>Solanaceae</taxon>
        <taxon>Solanoideae</taxon>
        <taxon>Hyoscyameae</taxon>
        <taxon>Anisodus</taxon>
    </lineage>
</organism>
<dbReference type="PANTHER" id="PTHR46008">
    <property type="entry name" value="LEAF RUST 10 DISEASE-RESISTANCE LOCUS RECEPTOR-LIKE PROTEIN KINASE-LIKE 1.4"/>
    <property type="match status" value="1"/>
</dbReference>
<accession>A0AAE1RWN0</accession>
<evidence type="ECO:0000256" key="1">
    <source>
        <dbReference type="ARBA" id="ARBA00022741"/>
    </source>
</evidence>
<comment type="caution">
    <text evidence="4">The sequence shown here is derived from an EMBL/GenBank/DDBJ whole genome shotgun (WGS) entry which is preliminary data.</text>
</comment>
<protein>
    <submittedName>
        <fullName evidence="4">Uncharacterized protein</fullName>
    </submittedName>
</protein>
<dbReference type="GO" id="GO:0005524">
    <property type="term" value="F:ATP binding"/>
    <property type="evidence" value="ECO:0007669"/>
    <property type="project" value="UniProtKB-KW"/>
</dbReference>
<dbReference type="EMBL" id="JAVYJV010000012">
    <property type="protein sequence ID" value="KAK4358353.1"/>
    <property type="molecule type" value="Genomic_DNA"/>
</dbReference>
<gene>
    <name evidence="4" type="ORF">RND71_023963</name>
</gene>
<evidence type="ECO:0000313" key="4">
    <source>
        <dbReference type="EMBL" id="KAK4358353.1"/>
    </source>
</evidence>
<proteinExistence type="predicted"/>
<dbReference type="AlphaFoldDB" id="A0AAE1RWN0"/>
<name>A0AAE1RWN0_9SOLA</name>
<evidence type="ECO:0000256" key="3">
    <source>
        <dbReference type="SAM" id="MobiDB-lite"/>
    </source>
</evidence>
<dbReference type="PANTHER" id="PTHR46008:SF9">
    <property type="entry name" value="LEAF RUST 10 DISEASE-RESISTANCE LOCUS RECEPTOR-LIKE PROTEIN KINASE-LIKE 1.1"/>
    <property type="match status" value="1"/>
</dbReference>
<dbReference type="Proteomes" id="UP001291623">
    <property type="component" value="Unassembled WGS sequence"/>
</dbReference>
<keyword evidence="2" id="KW-0067">ATP-binding</keyword>
<sequence length="138" mass="15733">MNRHMHEINLANYAMNRILKCAFDEVIDPSLGFDTDAEVRRMTTSVAELAFQCLQVVKDMRPRMEEVLETLKTIKDGEWKNYHKKDTNSYSSEPRTVKTRRHPSETDDAVLLKKNIPASPDTVIDRWASSSTTTSTGG</sequence>
<feature type="region of interest" description="Disordered" evidence="3">
    <location>
        <begin position="82"/>
        <end position="109"/>
    </location>
</feature>
<keyword evidence="1" id="KW-0547">Nucleotide-binding</keyword>
<evidence type="ECO:0000256" key="2">
    <source>
        <dbReference type="ARBA" id="ARBA00022840"/>
    </source>
</evidence>
<dbReference type="GO" id="GO:0016301">
    <property type="term" value="F:kinase activity"/>
    <property type="evidence" value="ECO:0007669"/>
    <property type="project" value="TreeGrafter"/>
</dbReference>